<evidence type="ECO:0000313" key="3">
    <source>
        <dbReference type="Proteomes" id="UP001498398"/>
    </source>
</evidence>
<reference evidence="2 3" key="1">
    <citation type="submission" date="2024-01" db="EMBL/GenBank/DDBJ databases">
        <title>A draft genome for the cacao thread blight pathogen Marasmiellus scandens.</title>
        <authorList>
            <person name="Baruah I.K."/>
            <person name="Leung J."/>
            <person name="Bukari Y."/>
            <person name="Amoako-Attah I."/>
            <person name="Meinhardt L.W."/>
            <person name="Bailey B.A."/>
            <person name="Cohen S.P."/>
        </authorList>
    </citation>
    <scope>NUCLEOTIDE SEQUENCE [LARGE SCALE GENOMIC DNA]</scope>
    <source>
        <strain evidence="2 3">GH-19</strain>
    </source>
</reference>
<gene>
    <name evidence="2" type="ORF">VKT23_015901</name>
</gene>
<organism evidence="2 3">
    <name type="scientific">Marasmiellus scandens</name>
    <dbReference type="NCBI Taxonomy" id="2682957"/>
    <lineage>
        <taxon>Eukaryota</taxon>
        <taxon>Fungi</taxon>
        <taxon>Dikarya</taxon>
        <taxon>Basidiomycota</taxon>
        <taxon>Agaricomycotina</taxon>
        <taxon>Agaricomycetes</taxon>
        <taxon>Agaricomycetidae</taxon>
        <taxon>Agaricales</taxon>
        <taxon>Marasmiineae</taxon>
        <taxon>Omphalotaceae</taxon>
        <taxon>Marasmiellus</taxon>
    </lineage>
</organism>
<sequence>MTDPALLPPLQSDKFDEDDDNGSNDQPYFQGDVKLSKNSCWGVPHEDHNLAAHIDQPELPTLIHQFLHNQHHLDIPDAPQGCNIPQILFSI</sequence>
<evidence type="ECO:0000313" key="2">
    <source>
        <dbReference type="EMBL" id="KAK7442957.1"/>
    </source>
</evidence>
<dbReference type="Proteomes" id="UP001498398">
    <property type="component" value="Unassembled WGS sequence"/>
</dbReference>
<protein>
    <submittedName>
        <fullName evidence="2">Uncharacterized protein</fullName>
    </submittedName>
</protein>
<proteinExistence type="predicted"/>
<name>A0ABR1IW87_9AGAR</name>
<comment type="caution">
    <text evidence="2">The sequence shown here is derived from an EMBL/GenBank/DDBJ whole genome shotgun (WGS) entry which is preliminary data.</text>
</comment>
<feature type="region of interest" description="Disordered" evidence="1">
    <location>
        <begin position="1"/>
        <end position="29"/>
    </location>
</feature>
<evidence type="ECO:0000256" key="1">
    <source>
        <dbReference type="SAM" id="MobiDB-lite"/>
    </source>
</evidence>
<dbReference type="EMBL" id="JBANRG010000056">
    <property type="protein sequence ID" value="KAK7442957.1"/>
    <property type="molecule type" value="Genomic_DNA"/>
</dbReference>
<keyword evidence="3" id="KW-1185">Reference proteome</keyword>
<accession>A0ABR1IW87</accession>